<feature type="transmembrane region" description="Helical" evidence="2">
    <location>
        <begin position="265"/>
        <end position="289"/>
    </location>
</feature>
<feature type="domain" description="Bacterial sugar transferase" evidence="3">
    <location>
        <begin position="263"/>
        <end position="438"/>
    </location>
</feature>
<feature type="transmembrane region" description="Helical" evidence="2">
    <location>
        <begin position="85"/>
        <end position="103"/>
    </location>
</feature>
<dbReference type="PANTHER" id="PTHR30576:SF0">
    <property type="entry name" value="UNDECAPRENYL-PHOSPHATE N-ACETYLGALACTOSAMINYL 1-PHOSPHATE TRANSFERASE-RELATED"/>
    <property type="match status" value="1"/>
</dbReference>
<comment type="similarity">
    <text evidence="1">Belongs to the bacterial sugar transferase family.</text>
</comment>
<organism evidence="4 5">
    <name type="scientific">Candidatus Campbellbacteria bacterium CG10_big_fil_rev_8_21_14_0_10_35_52</name>
    <dbReference type="NCBI Taxonomy" id="1974527"/>
    <lineage>
        <taxon>Bacteria</taxon>
        <taxon>Candidatus Campbelliibacteriota</taxon>
    </lineage>
</organism>
<accession>A0A2M6WUP5</accession>
<dbReference type="GO" id="GO:0016780">
    <property type="term" value="F:phosphotransferase activity, for other substituted phosphate groups"/>
    <property type="evidence" value="ECO:0007669"/>
    <property type="project" value="TreeGrafter"/>
</dbReference>
<dbReference type="EMBL" id="PFAA01000052">
    <property type="protein sequence ID" value="PIT96523.1"/>
    <property type="molecule type" value="Genomic_DNA"/>
</dbReference>
<feature type="transmembrane region" description="Helical" evidence="2">
    <location>
        <begin position="12"/>
        <end position="33"/>
    </location>
</feature>
<protein>
    <recommendedName>
        <fullName evidence="3">Bacterial sugar transferase domain-containing protein</fullName>
    </recommendedName>
</protein>
<reference evidence="5" key="1">
    <citation type="submission" date="2017-09" db="EMBL/GenBank/DDBJ databases">
        <title>Depth-based differentiation of microbial function through sediment-hosted aquifers and enrichment of novel symbionts in the deep terrestrial subsurface.</title>
        <authorList>
            <person name="Probst A.J."/>
            <person name="Ladd B."/>
            <person name="Jarett J.K."/>
            <person name="Geller-Mcgrath D.E."/>
            <person name="Sieber C.M.K."/>
            <person name="Emerson J.B."/>
            <person name="Anantharaman K."/>
            <person name="Thomas B.C."/>
            <person name="Malmstrom R."/>
            <person name="Stieglmeier M."/>
            <person name="Klingl A."/>
            <person name="Woyke T."/>
            <person name="Ryan C.M."/>
            <person name="Banfield J.F."/>
        </authorList>
    </citation>
    <scope>NUCLEOTIDE SEQUENCE [LARGE SCALE GENOMIC DNA]</scope>
</reference>
<sequence>MIIRRKKERIMLFIGDIIFFITALWLTLFLRYFEIPTITVFYSHIIPFSFLFIVWIIVFFIAGLYDKHTVILKRRLPSIILNAQIVNIVIAAMFFFFIPYFGITPKTNLFIYLFISFVIIVFWRIYLFPLIESGKRQNALLMASGNEMIELKEEVNNNARYNFYFKFALDLDTADKEALEEYLRKCAKENNISMVVADTGNEKISSVMPFLYNSIFIQSRFKFLDFQKMYENIFDRVPLSFVKYNWFLSNVQWLPKITHDLVKRFVDVVFSIVFGILSLPVYPLVFLAVKLGDKGPLFIIQERVGRDNRPIYIFKFRSMSIYEREKITKIGGILRRTRIDELPQLWNVLKGDLSLIGPRPEMPRFAELYEKYIPYYNIRHFVQPGLSGWAQIHHSKPPKFGVGYDETKEKLSYDIYYIKNRSLLLDFYICLKTIKTLFLRSGL</sequence>
<dbReference type="InterPro" id="IPR003362">
    <property type="entry name" value="Bact_transf"/>
</dbReference>
<comment type="caution">
    <text evidence="4">The sequence shown here is derived from an EMBL/GenBank/DDBJ whole genome shotgun (WGS) entry which is preliminary data.</text>
</comment>
<dbReference type="Proteomes" id="UP000230481">
    <property type="component" value="Unassembled WGS sequence"/>
</dbReference>
<evidence type="ECO:0000313" key="4">
    <source>
        <dbReference type="EMBL" id="PIT96523.1"/>
    </source>
</evidence>
<dbReference type="PANTHER" id="PTHR30576">
    <property type="entry name" value="COLANIC BIOSYNTHESIS UDP-GLUCOSE LIPID CARRIER TRANSFERASE"/>
    <property type="match status" value="1"/>
</dbReference>
<keyword evidence="2" id="KW-0812">Transmembrane</keyword>
<evidence type="ECO:0000313" key="5">
    <source>
        <dbReference type="Proteomes" id="UP000230481"/>
    </source>
</evidence>
<proteinExistence type="inferred from homology"/>
<evidence type="ECO:0000256" key="2">
    <source>
        <dbReference type="SAM" id="Phobius"/>
    </source>
</evidence>
<keyword evidence="2" id="KW-0472">Membrane</keyword>
<feature type="transmembrane region" description="Helical" evidence="2">
    <location>
        <begin position="109"/>
        <end position="127"/>
    </location>
</feature>
<dbReference type="Pfam" id="PF02397">
    <property type="entry name" value="Bac_transf"/>
    <property type="match status" value="1"/>
</dbReference>
<feature type="transmembrane region" description="Helical" evidence="2">
    <location>
        <begin position="45"/>
        <end position="65"/>
    </location>
</feature>
<dbReference type="AlphaFoldDB" id="A0A2M6WUP5"/>
<keyword evidence="2" id="KW-1133">Transmembrane helix</keyword>
<evidence type="ECO:0000259" key="3">
    <source>
        <dbReference type="Pfam" id="PF02397"/>
    </source>
</evidence>
<name>A0A2M6WUP5_9BACT</name>
<evidence type="ECO:0000256" key="1">
    <source>
        <dbReference type="ARBA" id="ARBA00006464"/>
    </source>
</evidence>
<gene>
    <name evidence="4" type="ORF">COT82_02770</name>
</gene>